<evidence type="ECO:0000313" key="3">
    <source>
        <dbReference type="EMBL" id="SFG63021.1"/>
    </source>
</evidence>
<dbReference type="AlphaFoldDB" id="A0A1I2TL00"/>
<keyword evidence="3" id="KW-0436">Ligase</keyword>
<evidence type="ECO:0000259" key="2">
    <source>
        <dbReference type="Pfam" id="PF13193"/>
    </source>
</evidence>
<proteinExistence type="predicted"/>
<dbReference type="InterPro" id="IPR000873">
    <property type="entry name" value="AMP-dep_synth/lig_dom"/>
</dbReference>
<dbReference type="PANTHER" id="PTHR43767:SF1">
    <property type="entry name" value="NONRIBOSOMAL PEPTIDE SYNTHASE PES1 (EUROFUNG)-RELATED"/>
    <property type="match status" value="1"/>
</dbReference>
<dbReference type="Gene3D" id="3.30.300.30">
    <property type="match status" value="1"/>
</dbReference>
<dbReference type="PROSITE" id="PS00455">
    <property type="entry name" value="AMP_BINDING"/>
    <property type="match status" value="1"/>
</dbReference>
<keyword evidence="4" id="KW-1185">Reference proteome</keyword>
<organism evidence="3 4">
    <name type="scientific">Desulfotruncus arcticus DSM 17038</name>
    <dbReference type="NCBI Taxonomy" id="1121424"/>
    <lineage>
        <taxon>Bacteria</taxon>
        <taxon>Bacillati</taxon>
        <taxon>Bacillota</taxon>
        <taxon>Clostridia</taxon>
        <taxon>Eubacteriales</taxon>
        <taxon>Desulfallaceae</taxon>
        <taxon>Desulfotruncus</taxon>
    </lineage>
</organism>
<evidence type="ECO:0000313" key="4">
    <source>
        <dbReference type="Proteomes" id="UP000199337"/>
    </source>
</evidence>
<dbReference type="Pfam" id="PF00501">
    <property type="entry name" value="AMP-binding"/>
    <property type="match status" value="1"/>
</dbReference>
<gene>
    <name evidence="3" type="ORF">SAMN05660649_02194</name>
</gene>
<dbReference type="SUPFAM" id="SSF56801">
    <property type="entry name" value="Acetyl-CoA synthetase-like"/>
    <property type="match status" value="1"/>
</dbReference>
<dbReference type="Pfam" id="PF13193">
    <property type="entry name" value="AMP-binding_C"/>
    <property type="match status" value="1"/>
</dbReference>
<feature type="domain" description="AMP-dependent synthetase/ligase" evidence="1">
    <location>
        <begin position="10"/>
        <end position="376"/>
    </location>
</feature>
<dbReference type="PANTHER" id="PTHR43767">
    <property type="entry name" value="LONG-CHAIN-FATTY-ACID--COA LIGASE"/>
    <property type="match status" value="1"/>
</dbReference>
<dbReference type="Gene3D" id="3.40.50.12780">
    <property type="entry name" value="N-terminal domain of ligase-like"/>
    <property type="match status" value="1"/>
</dbReference>
<dbReference type="EMBL" id="FOOX01000007">
    <property type="protein sequence ID" value="SFG63021.1"/>
    <property type="molecule type" value="Genomic_DNA"/>
</dbReference>
<dbReference type="CDD" id="cd05934">
    <property type="entry name" value="FACL_DitJ_like"/>
    <property type="match status" value="1"/>
</dbReference>
<sequence length="532" mass="60907">MQYKNIREVLERAVDRSPDKVYLLFEEQKITYSEMNRLINQTANMFLELGIHKGDRVALMMPNCPEFIYLWFGLVKIGASMVPINTFFRGKETAYILQHSEAKAVVATPEYWEIVQNAIETENIQISRRVSVRGDFDGTTAYERILPQFPGVLADISISVTDEAAILYTSGTTGNPKGCLESQKYYLVAGNRYSEHLSLTANDRVLTPLPFFHMNPQILSTMGTLFVGGSLAMVDRFHPRSWWQEVRAKEATHFHYLGVMPAMLMGMPEQPDDGDHRPWIGIGAGVPKTIHQPFEERFNVKLLEVFGMTETGLNFCCLPQPDRNVGTACFYKPFVEYEAMVVDDYDQEVLHGTVGEMVLRGSEPENRQRGFMSGYYKDPLATEKAWQNGWFHTGDYVQRDDKGRYYFVDRKKDIVRRSGENISASEVEGAIHLHPAVMEVAVIPVPDPIREQEVKAYVVLKEDYSTDSKNLLDELIAWAVENLAYFKVPRYWEFRKSLPVTQTGKLQKQKLKTEKENLAAGSFDRLENRWVS</sequence>
<dbReference type="RefSeq" id="WP_092471416.1">
    <property type="nucleotide sequence ID" value="NZ_FOOX01000007.1"/>
</dbReference>
<name>A0A1I2TL00_9FIRM</name>
<dbReference type="OrthoDB" id="9778383at2"/>
<protein>
    <submittedName>
        <fullName evidence="3">Crotonobetaine/carnitine-CoA ligase</fullName>
    </submittedName>
</protein>
<dbReference type="STRING" id="341036.SAMN05660649_02194"/>
<reference evidence="4" key="1">
    <citation type="submission" date="2016-10" db="EMBL/GenBank/DDBJ databases">
        <authorList>
            <person name="Varghese N."/>
            <person name="Submissions S."/>
        </authorList>
    </citation>
    <scope>NUCLEOTIDE SEQUENCE [LARGE SCALE GENOMIC DNA]</scope>
    <source>
        <strain evidence="4">DSM 17038</strain>
    </source>
</reference>
<evidence type="ECO:0000259" key="1">
    <source>
        <dbReference type="Pfam" id="PF00501"/>
    </source>
</evidence>
<feature type="domain" description="AMP-binding enzyme C-terminal" evidence="2">
    <location>
        <begin position="426"/>
        <end position="505"/>
    </location>
</feature>
<dbReference type="InterPro" id="IPR042099">
    <property type="entry name" value="ANL_N_sf"/>
</dbReference>
<accession>A0A1I2TL00</accession>
<dbReference type="InterPro" id="IPR025110">
    <property type="entry name" value="AMP-bd_C"/>
</dbReference>
<dbReference type="InterPro" id="IPR045851">
    <property type="entry name" value="AMP-bd_C_sf"/>
</dbReference>
<dbReference type="InterPro" id="IPR050237">
    <property type="entry name" value="ATP-dep_AMP-bd_enzyme"/>
</dbReference>
<dbReference type="GO" id="GO:0016878">
    <property type="term" value="F:acid-thiol ligase activity"/>
    <property type="evidence" value="ECO:0007669"/>
    <property type="project" value="UniProtKB-ARBA"/>
</dbReference>
<dbReference type="InterPro" id="IPR020845">
    <property type="entry name" value="AMP-binding_CS"/>
</dbReference>
<dbReference type="Proteomes" id="UP000199337">
    <property type="component" value="Unassembled WGS sequence"/>
</dbReference>